<keyword evidence="12" id="KW-0472">Membrane</keyword>
<dbReference type="Pfam" id="PF01467">
    <property type="entry name" value="CTP_transf_like"/>
    <property type="match status" value="2"/>
</dbReference>
<comment type="pathway">
    <text evidence="9">Phospholipid metabolism; phosphatidylethanolamine biosynthesis; phosphatidylethanolamine from ethanolamine: step 2/3.</text>
</comment>
<keyword evidence="8" id="KW-1208">Phospholipid metabolism</keyword>
<dbReference type="CDD" id="cd02174">
    <property type="entry name" value="CCT"/>
    <property type="match status" value="1"/>
</dbReference>
<feature type="domain" description="Cytidyltransferase-like" evidence="13">
    <location>
        <begin position="284"/>
        <end position="376"/>
    </location>
</feature>
<comment type="similarity">
    <text evidence="2">Belongs to the cytidylyltransferase family.</text>
</comment>
<proteinExistence type="inferred from homology"/>
<dbReference type="UniPathway" id="UPA00558">
    <property type="reaction ID" value="UER00742"/>
</dbReference>
<keyword evidence="6" id="KW-0443">Lipid metabolism</keyword>
<keyword evidence="3" id="KW-0444">Lipid biosynthesis</keyword>
<dbReference type="AlphaFoldDB" id="A0A8J4GW71"/>
<dbReference type="CDD" id="cd02173">
    <property type="entry name" value="ECT"/>
    <property type="match status" value="1"/>
</dbReference>
<evidence type="ECO:0000256" key="12">
    <source>
        <dbReference type="SAM" id="Phobius"/>
    </source>
</evidence>
<reference evidence="15" key="1">
    <citation type="journal article" date="2021" name="Proc. Natl. Acad. Sci. U.S.A.">
        <title>Three genomes in the algal genus Volvox reveal the fate of a haploid sex-determining region after a transition to homothallism.</title>
        <authorList>
            <person name="Yamamoto K."/>
            <person name="Hamaji T."/>
            <person name="Kawai-Toyooka H."/>
            <person name="Matsuzaki R."/>
            <person name="Takahashi F."/>
            <person name="Nishimura Y."/>
            <person name="Kawachi M."/>
            <person name="Noguchi H."/>
            <person name="Minakuchi Y."/>
            <person name="Umen J.G."/>
            <person name="Toyoda A."/>
            <person name="Nozaki H."/>
        </authorList>
    </citation>
    <scope>NUCLEOTIDE SEQUENCE</scope>
    <source>
        <strain evidence="15">NIES-3785</strain>
        <strain evidence="14">NIES-3786</strain>
    </source>
</reference>
<keyword evidence="12" id="KW-1133">Transmembrane helix</keyword>
<dbReference type="GO" id="GO:0005737">
    <property type="term" value="C:cytoplasm"/>
    <property type="evidence" value="ECO:0007669"/>
    <property type="project" value="TreeGrafter"/>
</dbReference>
<dbReference type="Proteomes" id="UP000747110">
    <property type="component" value="Unassembled WGS sequence"/>
</dbReference>
<evidence type="ECO:0000256" key="3">
    <source>
        <dbReference type="ARBA" id="ARBA00022516"/>
    </source>
</evidence>
<dbReference type="GO" id="GO:0006646">
    <property type="term" value="P:phosphatidylethanolamine biosynthetic process"/>
    <property type="evidence" value="ECO:0007669"/>
    <property type="project" value="UniProtKB-UniPathway"/>
</dbReference>
<evidence type="ECO:0000259" key="13">
    <source>
        <dbReference type="Pfam" id="PF01467"/>
    </source>
</evidence>
<dbReference type="EC" id="2.7.7.14" evidence="10"/>
<keyword evidence="5" id="KW-0548">Nucleotidyltransferase</keyword>
<feature type="transmembrane region" description="Helical" evidence="12">
    <location>
        <begin position="16"/>
        <end position="37"/>
    </location>
</feature>
<evidence type="ECO:0000256" key="11">
    <source>
        <dbReference type="ARBA" id="ARBA00031473"/>
    </source>
</evidence>
<dbReference type="PANTHER" id="PTHR45780">
    <property type="entry name" value="ETHANOLAMINE-PHOSPHATE CYTIDYLYLTRANSFERASE"/>
    <property type="match status" value="1"/>
</dbReference>
<evidence type="ECO:0000313" key="14">
    <source>
        <dbReference type="EMBL" id="GIL71070.1"/>
    </source>
</evidence>
<evidence type="ECO:0000313" key="17">
    <source>
        <dbReference type="Proteomes" id="UP000747110"/>
    </source>
</evidence>
<evidence type="ECO:0000256" key="8">
    <source>
        <dbReference type="ARBA" id="ARBA00023264"/>
    </source>
</evidence>
<feature type="domain" description="Cytidyltransferase-like" evidence="13">
    <location>
        <begin position="80"/>
        <end position="209"/>
    </location>
</feature>
<keyword evidence="4" id="KW-0808">Transferase</keyword>
<dbReference type="InterPro" id="IPR014729">
    <property type="entry name" value="Rossmann-like_a/b/a_fold"/>
</dbReference>
<comment type="caution">
    <text evidence="15">The sequence shown here is derived from an EMBL/GenBank/DDBJ whole genome shotgun (WGS) entry which is preliminary data.</text>
</comment>
<dbReference type="PANTHER" id="PTHR45780:SF2">
    <property type="entry name" value="ETHANOLAMINE-PHOSPHATE CYTIDYLYLTRANSFERASE"/>
    <property type="match status" value="1"/>
</dbReference>
<evidence type="ECO:0000256" key="10">
    <source>
        <dbReference type="ARBA" id="ARBA00024221"/>
    </source>
</evidence>
<dbReference type="OrthoDB" id="40021at2759"/>
<evidence type="ECO:0000313" key="16">
    <source>
        <dbReference type="Proteomes" id="UP000722791"/>
    </source>
</evidence>
<evidence type="ECO:0000256" key="2">
    <source>
        <dbReference type="ARBA" id="ARBA00010101"/>
    </source>
</evidence>
<dbReference type="InterPro" id="IPR041723">
    <property type="entry name" value="CCT"/>
</dbReference>
<keyword evidence="7" id="KW-0594">Phospholipid biosynthesis</keyword>
<dbReference type="EMBL" id="BNCP01000002">
    <property type="protein sequence ID" value="GIL71070.1"/>
    <property type="molecule type" value="Genomic_DNA"/>
</dbReference>
<organism evidence="15 16">
    <name type="scientific">Volvox reticuliferus</name>
    <dbReference type="NCBI Taxonomy" id="1737510"/>
    <lineage>
        <taxon>Eukaryota</taxon>
        <taxon>Viridiplantae</taxon>
        <taxon>Chlorophyta</taxon>
        <taxon>core chlorophytes</taxon>
        <taxon>Chlorophyceae</taxon>
        <taxon>CS clade</taxon>
        <taxon>Chlamydomonadales</taxon>
        <taxon>Volvocaceae</taxon>
        <taxon>Volvox</taxon>
    </lineage>
</organism>
<evidence type="ECO:0000256" key="6">
    <source>
        <dbReference type="ARBA" id="ARBA00023098"/>
    </source>
</evidence>
<evidence type="ECO:0000313" key="15">
    <source>
        <dbReference type="EMBL" id="GIM15089.1"/>
    </source>
</evidence>
<dbReference type="InterPro" id="IPR044608">
    <property type="entry name" value="Ect1/PCYT2"/>
</dbReference>
<keyword evidence="12" id="KW-0812">Transmembrane</keyword>
<evidence type="ECO:0000256" key="4">
    <source>
        <dbReference type="ARBA" id="ARBA00022679"/>
    </source>
</evidence>
<name>A0A8J4GW71_9CHLO</name>
<dbReference type="InterPro" id="IPR004821">
    <property type="entry name" value="Cyt_trans-like"/>
</dbReference>
<sequence>MKLVSSLLDALKAKDAGFWACVAAAATTAVGIVTYYATKNYEIYVPIQYQYRPGTISGWLANALAKHSRSRRKRRPVRVYLDGCFDMMHYGHANALRQAKAVGDELVVGLINDAEILRCKGPPVMNEEERYTLVEAVKWVDEILRGVPYDLNPDFVHELFTKHRIDYIIHGDDPCLLPDGTDAYAHAKKLGRFKMVKRTEGVSTTDIVGRMLTCSRVNHFISDDEPHPLAKSFSLGTPRAESGGEASCSDASTRTTLSKFLPTSRRLVQFSNGRVAPEGARIVYIDGAFDCFHPGHVKILRAAKAQGDFLLVGLHTDEEVQARRGPHLPIMNLHERSLSVLSCKYVDEVIIGSPCVMTDDLIKTFNISVVVRGSVSETSMLGPVEPERYAFPRAECIFRELRSPSDITARNIIHRIVDKRTAFEERNARKVKGEEAYYTGAKTYVQEL</sequence>
<evidence type="ECO:0000256" key="5">
    <source>
        <dbReference type="ARBA" id="ARBA00022695"/>
    </source>
</evidence>
<dbReference type="Gene3D" id="3.40.50.620">
    <property type="entry name" value="HUPs"/>
    <property type="match status" value="2"/>
</dbReference>
<evidence type="ECO:0000256" key="9">
    <source>
        <dbReference type="ARBA" id="ARBA00024191"/>
    </source>
</evidence>
<dbReference type="EMBL" id="BNCQ01000061">
    <property type="protein sequence ID" value="GIM15089.1"/>
    <property type="molecule type" value="Genomic_DNA"/>
</dbReference>
<dbReference type="NCBIfam" id="TIGR00125">
    <property type="entry name" value="cyt_tran_rel"/>
    <property type="match status" value="2"/>
</dbReference>
<evidence type="ECO:0000256" key="1">
    <source>
        <dbReference type="ARBA" id="ARBA00005189"/>
    </source>
</evidence>
<dbReference type="GO" id="GO:0004306">
    <property type="term" value="F:ethanolamine-phosphate cytidylyltransferase activity"/>
    <property type="evidence" value="ECO:0007669"/>
    <property type="project" value="UniProtKB-EC"/>
</dbReference>
<dbReference type="Proteomes" id="UP000722791">
    <property type="component" value="Unassembled WGS sequence"/>
</dbReference>
<protein>
    <recommendedName>
        <fullName evidence="10">ethanolamine-phosphate cytidylyltransferase</fullName>
        <ecNumber evidence="10">2.7.7.14</ecNumber>
    </recommendedName>
    <alternativeName>
        <fullName evidence="11">CTP:phosphoethanolamine cytidylyltransferase</fullName>
    </alternativeName>
</protein>
<comment type="pathway">
    <text evidence="1">Lipid metabolism.</text>
</comment>
<accession>A0A8J4GW71</accession>
<gene>
    <name evidence="14" type="ORF">Vretifemale_1492</name>
    <name evidence="15" type="ORF">Vretimale_17846</name>
</gene>
<keyword evidence="17" id="KW-1185">Reference proteome</keyword>
<evidence type="ECO:0000256" key="7">
    <source>
        <dbReference type="ARBA" id="ARBA00023209"/>
    </source>
</evidence>
<dbReference type="SUPFAM" id="SSF52374">
    <property type="entry name" value="Nucleotidylyl transferase"/>
    <property type="match status" value="2"/>
</dbReference>